<dbReference type="EMBL" id="FOIU01000002">
    <property type="protein sequence ID" value="SEW38006.1"/>
    <property type="molecule type" value="Genomic_DNA"/>
</dbReference>
<accession>A0A1I0RB43</accession>
<sequence length="48" mass="5661">MFSFHARMIFNLIFVAGFKDLIQKQKTPKSGVFVKLLLFLNYLIKKIL</sequence>
<reference evidence="2" key="1">
    <citation type="submission" date="2016-10" db="EMBL/GenBank/DDBJ databases">
        <authorList>
            <person name="Varghese N."/>
            <person name="Submissions S."/>
        </authorList>
    </citation>
    <scope>NUCLEOTIDE SEQUENCE [LARGE SCALE GENOMIC DNA]</scope>
    <source>
        <strain evidence="2">DSM 17724</strain>
    </source>
</reference>
<evidence type="ECO:0000313" key="2">
    <source>
        <dbReference type="Proteomes" id="UP000199469"/>
    </source>
</evidence>
<gene>
    <name evidence="1" type="ORF">SAMN05421841_2421</name>
</gene>
<dbReference type="Proteomes" id="UP000199469">
    <property type="component" value="Unassembled WGS sequence"/>
</dbReference>
<dbReference type="AlphaFoldDB" id="A0A1I0RB43"/>
<proteinExistence type="predicted"/>
<keyword evidence="2" id="KW-1185">Reference proteome</keyword>
<dbReference type="STRING" id="356305.SAMN05421841_2421"/>
<evidence type="ECO:0000313" key="1">
    <source>
        <dbReference type="EMBL" id="SEW38006.1"/>
    </source>
</evidence>
<name>A0A1I0RB43_9FLAO</name>
<protein>
    <submittedName>
        <fullName evidence="1">Uncharacterized protein</fullName>
    </submittedName>
</protein>
<organism evidence="1 2">
    <name type="scientific">Chryseobacterium wanjuense</name>
    <dbReference type="NCBI Taxonomy" id="356305"/>
    <lineage>
        <taxon>Bacteria</taxon>
        <taxon>Pseudomonadati</taxon>
        <taxon>Bacteroidota</taxon>
        <taxon>Flavobacteriia</taxon>
        <taxon>Flavobacteriales</taxon>
        <taxon>Weeksellaceae</taxon>
        <taxon>Chryseobacterium group</taxon>
        <taxon>Chryseobacterium</taxon>
    </lineage>
</organism>